<reference evidence="1" key="1">
    <citation type="journal article" date="2021" name="Proc. Natl. Acad. Sci. U.S.A.">
        <title>A Catalog of Tens of Thousands of Viruses from Human Metagenomes Reveals Hidden Associations with Chronic Diseases.</title>
        <authorList>
            <person name="Tisza M.J."/>
            <person name="Buck C.B."/>
        </authorList>
    </citation>
    <scope>NUCLEOTIDE SEQUENCE</scope>
    <source>
        <strain evidence="1">CtchT39</strain>
    </source>
</reference>
<proteinExistence type="predicted"/>
<dbReference type="EMBL" id="BK035299">
    <property type="protein sequence ID" value="DAG91989.1"/>
    <property type="molecule type" value="Genomic_DNA"/>
</dbReference>
<evidence type="ECO:0000313" key="1">
    <source>
        <dbReference type="EMBL" id="DAG91989.1"/>
    </source>
</evidence>
<sequence>MQRRYNVGRLRMRNGAGIQELAHTARKRGIYQREKKPML</sequence>
<name>A0A8S5VLN1_9CAUD</name>
<organism evidence="1">
    <name type="scientific">Ackermannviridae sp</name>
    <dbReference type="NCBI Taxonomy" id="2831612"/>
    <lineage>
        <taxon>Viruses</taxon>
        <taxon>Duplodnaviria</taxon>
        <taxon>Heunggongvirae</taxon>
        <taxon>Uroviricota</taxon>
        <taxon>Caudoviricetes</taxon>
        <taxon>Pantevenvirales</taxon>
        <taxon>Ackermannviridae</taxon>
    </lineage>
</organism>
<accession>A0A8S5VLN1</accession>
<protein>
    <submittedName>
        <fullName evidence="1">Uncharacterized protein</fullName>
    </submittedName>
</protein>